<dbReference type="Proteomes" id="UP001552299">
    <property type="component" value="Unassembled WGS sequence"/>
</dbReference>
<accession>A0ABD0VRF2</accession>
<evidence type="ECO:0000313" key="3">
    <source>
        <dbReference type="Proteomes" id="UP001552299"/>
    </source>
</evidence>
<organism evidence="2 3">
    <name type="scientific">Dendrobium thyrsiflorum</name>
    <name type="common">Pinecone-like raceme dendrobium</name>
    <name type="synonym">Orchid</name>
    <dbReference type="NCBI Taxonomy" id="117978"/>
    <lineage>
        <taxon>Eukaryota</taxon>
        <taxon>Viridiplantae</taxon>
        <taxon>Streptophyta</taxon>
        <taxon>Embryophyta</taxon>
        <taxon>Tracheophyta</taxon>
        <taxon>Spermatophyta</taxon>
        <taxon>Magnoliopsida</taxon>
        <taxon>Liliopsida</taxon>
        <taxon>Asparagales</taxon>
        <taxon>Orchidaceae</taxon>
        <taxon>Epidendroideae</taxon>
        <taxon>Malaxideae</taxon>
        <taxon>Dendrobiinae</taxon>
        <taxon>Dendrobium</taxon>
    </lineage>
</organism>
<dbReference type="EMBL" id="JANQDX010000004">
    <property type="protein sequence ID" value="KAL0925087.1"/>
    <property type="molecule type" value="Genomic_DNA"/>
</dbReference>
<keyword evidence="3" id="KW-1185">Reference proteome</keyword>
<sequence length="139" mass="15032">MEHHGSHCIRNETGQVVVAEIKKEALRKLAGKLVTVSEEEQKSSGGRGDPSEKLLLNDSGSVPVSWLSKTIKPVSAFPSQRCSGSSPVNILSSTSKLHSLEYFPISGGRTPSSLLLKSLMSHKFGRRPMIAGILPERLL</sequence>
<evidence type="ECO:0000313" key="2">
    <source>
        <dbReference type="EMBL" id="KAL0925087.1"/>
    </source>
</evidence>
<gene>
    <name evidence="2" type="ORF">M5K25_003395</name>
</gene>
<comment type="caution">
    <text evidence="2">The sequence shown here is derived from an EMBL/GenBank/DDBJ whole genome shotgun (WGS) entry which is preliminary data.</text>
</comment>
<reference evidence="2 3" key="1">
    <citation type="journal article" date="2024" name="Plant Biotechnol. J.">
        <title>Dendrobium thyrsiflorum genome and its molecular insights into genes involved in important horticultural traits.</title>
        <authorList>
            <person name="Chen B."/>
            <person name="Wang J.Y."/>
            <person name="Zheng P.J."/>
            <person name="Li K.L."/>
            <person name="Liang Y.M."/>
            <person name="Chen X.F."/>
            <person name="Zhang C."/>
            <person name="Zhao X."/>
            <person name="He X."/>
            <person name="Zhang G.Q."/>
            <person name="Liu Z.J."/>
            <person name="Xu Q."/>
        </authorList>
    </citation>
    <scope>NUCLEOTIDE SEQUENCE [LARGE SCALE GENOMIC DNA]</scope>
    <source>
        <strain evidence="2">GZMU011</strain>
    </source>
</reference>
<protein>
    <submittedName>
        <fullName evidence="2">Uncharacterized protein</fullName>
    </submittedName>
</protein>
<name>A0ABD0VRF2_DENTH</name>
<proteinExistence type="predicted"/>
<feature type="region of interest" description="Disordered" evidence="1">
    <location>
        <begin position="36"/>
        <end position="56"/>
    </location>
</feature>
<evidence type="ECO:0000256" key="1">
    <source>
        <dbReference type="SAM" id="MobiDB-lite"/>
    </source>
</evidence>
<dbReference type="AlphaFoldDB" id="A0ABD0VRF2"/>